<dbReference type="AlphaFoldDB" id="A0A9W6M477"/>
<dbReference type="InterPro" id="IPR001466">
    <property type="entry name" value="Beta-lactam-related"/>
</dbReference>
<dbReference type="PANTHER" id="PTHR43283:SF3">
    <property type="entry name" value="BETA-LACTAMASE FAMILY PROTEIN (AFU_ORTHOLOGUE AFUA_5G07500)"/>
    <property type="match status" value="1"/>
</dbReference>
<protein>
    <recommendedName>
        <fullName evidence="1">Beta-lactamase-related domain-containing protein</fullName>
    </recommendedName>
</protein>
<evidence type="ECO:0000313" key="2">
    <source>
        <dbReference type="EMBL" id="GLJ80761.1"/>
    </source>
</evidence>
<reference evidence="2" key="1">
    <citation type="journal article" date="2014" name="Int. J. Syst. Evol. Microbiol.">
        <title>Complete genome sequence of Corynebacterium casei LMG S-19264T (=DSM 44701T), isolated from a smear-ripened cheese.</title>
        <authorList>
            <consortium name="US DOE Joint Genome Institute (JGI-PGF)"/>
            <person name="Walter F."/>
            <person name="Albersmeier A."/>
            <person name="Kalinowski J."/>
            <person name="Ruckert C."/>
        </authorList>
    </citation>
    <scope>NUCLEOTIDE SEQUENCE</scope>
    <source>
        <strain evidence="2">VKM Ac-1447</strain>
    </source>
</reference>
<dbReference type="SUPFAM" id="SSF56601">
    <property type="entry name" value="beta-lactamase/transpeptidase-like"/>
    <property type="match status" value="1"/>
</dbReference>
<reference evidence="2" key="2">
    <citation type="submission" date="2023-01" db="EMBL/GenBank/DDBJ databases">
        <authorList>
            <person name="Sun Q."/>
            <person name="Evtushenko L."/>
        </authorList>
    </citation>
    <scope>NUCLEOTIDE SEQUENCE</scope>
    <source>
        <strain evidence="2">VKM Ac-1447</strain>
    </source>
</reference>
<dbReference type="Pfam" id="PF00144">
    <property type="entry name" value="Beta-lactamase"/>
    <property type="match status" value="1"/>
</dbReference>
<accession>A0A9W6M477</accession>
<dbReference type="PANTHER" id="PTHR43283">
    <property type="entry name" value="BETA-LACTAMASE-RELATED"/>
    <property type="match status" value="1"/>
</dbReference>
<keyword evidence="3" id="KW-1185">Reference proteome</keyword>
<gene>
    <name evidence="2" type="ORF">GCM10017586_24440</name>
</gene>
<comment type="caution">
    <text evidence="2">The sequence shown here is derived from an EMBL/GenBank/DDBJ whole genome shotgun (WGS) entry which is preliminary data.</text>
</comment>
<dbReference type="Gene3D" id="3.40.710.10">
    <property type="entry name" value="DD-peptidase/beta-lactamase superfamily"/>
    <property type="match status" value="1"/>
</dbReference>
<feature type="domain" description="Beta-lactamase-related" evidence="1">
    <location>
        <begin position="13"/>
        <end position="315"/>
    </location>
</feature>
<dbReference type="InterPro" id="IPR050789">
    <property type="entry name" value="Diverse_Enzym_Activities"/>
</dbReference>
<evidence type="ECO:0000313" key="3">
    <source>
        <dbReference type="Proteomes" id="UP001142317"/>
    </source>
</evidence>
<dbReference type="RefSeq" id="WP_210006960.1">
    <property type="nucleotide sequence ID" value="NZ_BSEO01000014.1"/>
</dbReference>
<evidence type="ECO:0000259" key="1">
    <source>
        <dbReference type="Pfam" id="PF00144"/>
    </source>
</evidence>
<name>A0A9W6M477_9MICO</name>
<organism evidence="2 3">
    <name type="scientific">Microbacterium imperiale</name>
    <dbReference type="NCBI Taxonomy" id="33884"/>
    <lineage>
        <taxon>Bacteria</taxon>
        <taxon>Bacillati</taxon>
        <taxon>Actinomycetota</taxon>
        <taxon>Actinomycetes</taxon>
        <taxon>Micrococcales</taxon>
        <taxon>Microbacteriaceae</taxon>
        <taxon>Microbacterium</taxon>
    </lineage>
</organism>
<proteinExistence type="predicted"/>
<dbReference type="EMBL" id="BSEO01000014">
    <property type="protein sequence ID" value="GLJ80761.1"/>
    <property type="molecule type" value="Genomic_DNA"/>
</dbReference>
<dbReference type="Proteomes" id="UP001142317">
    <property type="component" value="Unassembled WGS sequence"/>
</dbReference>
<sequence>MNPTFDAAFDWARRQVGAGRLPSAVVGVADSRGILALDAVAAGVDDRYALFSITKPLLGISAARSIQRGALTPHTPLTRALPTFGAGRDDIVRLSHLVSHTSGIAEPPLDTRGPLRTELLTRGRDFAAGTASRYSTIAFEGVAALVEDVTERPWHEDVASWATTVGADALSIDLEGTAPVVDAADAGVDMTAFAAQRNPGAGLGGRARDLLAIGSELLRIHEGGRDGILSPATLAMMLRPLTGDIPRLDPYPAERGQDWGFAWNLRSRAPGLIDRDVYGHGGWAGTEFWVHPGAGIAWVLLTNRAQRPGVDADELDNAIIGAL</sequence>
<dbReference type="InterPro" id="IPR012338">
    <property type="entry name" value="Beta-lactam/transpept-like"/>
</dbReference>